<feature type="domain" description="Thiaminase-2/PQQC" evidence="1">
    <location>
        <begin position="24"/>
        <end position="216"/>
    </location>
</feature>
<reference evidence="2" key="1">
    <citation type="submission" date="2018-05" db="EMBL/GenBank/DDBJ databases">
        <authorList>
            <person name="Lanie J.A."/>
            <person name="Ng W.-L."/>
            <person name="Kazmierczak K.M."/>
            <person name="Andrzejewski T.M."/>
            <person name="Davidsen T.M."/>
            <person name="Wayne K.J."/>
            <person name="Tettelin H."/>
            <person name="Glass J.I."/>
            <person name="Rusch D."/>
            <person name="Podicherti R."/>
            <person name="Tsui H.-C.T."/>
            <person name="Winkler M.E."/>
        </authorList>
    </citation>
    <scope>NUCLEOTIDE SEQUENCE</scope>
</reference>
<dbReference type="Gene3D" id="1.20.910.10">
    <property type="entry name" value="Heme oxygenase-like"/>
    <property type="match status" value="1"/>
</dbReference>
<dbReference type="InterPro" id="IPR004305">
    <property type="entry name" value="Thiaminase-2/PQQC"/>
</dbReference>
<protein>
    <recommendedName>
        <fullName evidence="1">Thiaminase-2/PQQC domain-containing protein</fullName>
    </recommendedName>
</protein>
<dbReference type="PANTHER" id="PTHR43198">
    <property type="entry name" value="BIFUNCTIONAL TH2 PROTEIN"/>
    <property type="match status" value="1"/>
</dbReference>
<dbReference type="InterPro" id="IPR016084">
    <property type="entry name" value="Haem_Oase-like_multi-hlx"/>
</dbReference>
<evidence type="ECO:0000313" key="2">
    <source>
        <dbReference type="EMBL" id="SVA29448.1"/>
    </source>
</evidence>
<dbReference type="InterPro" id="IPR050967">
    <property type="entry name" value="Thiamine_Salvage_TenA"/>
</dbReference>
<evidence type="ECO:0000259" key="1">
    <source>
        <dbReference type="Pfam" id="PF03070"/>
    </source>
</evidence>
<name>A0A381UP96_9ZZZZ</name>
<dbReference type="AlphaFoldDB" id="A0A381UP96"/>
<sequence length="224" mass="26405">MKTFSEKLIADANKYLQIQLKSNFLVGIAEGTLEEKRFNYWLKVDYPYLINFLRVISIGKAKAEDEDDYSAMMHHAQGVEDEMLDHQKHANNNDLSLKDISNPNAMGPLKYSYTRHQLSTAYSGDIGDLQASMLCCMWSYQHLAREIKNKYNKQNNPYTKWIAYHSDEKHLEGFELACNLIDRKAEKYGIFAQERMKNIFFISVYHETALWEEYYNMTTWDDLY</sequence>
<proteinExistence type="predicted"/>
<organism evidence="2">
    <name type="scientific">marine metagenome</name>
    <dbReference type="NCBI Taxonomy" id="408172"/>
    <lineage>
        <taxon>unclassified sequences</taxon>
        <taxon>metagenomes</taxon>
        <taxon>ecological metagenomes</taxon>
    </lineage>
</organism>
<dbReference type="EMBL" id="UINC01006757">
    <property type="protein sequence ID" value="SVA29448.1"/>
    <property type="molecule type" value="Genomic_DNA"/>
</dbReference>
<dbReference type="GO" id="GO:0005829">
    <property type="term" value="C:cytosol"/>
    <property type="evidence" value="ECO:0007669"/>
    <property type="project" value="TreeGrafter"/>
</dbReference>
<dbReference type="SUPFAM" id="SSF48613">
    <property type="entry name" value="Heme oxygenase-like"/>
    <property type="match status" value="1"/>
</dbReference>
<dbReference type="PANTHER" id="PTHR43198:SF2">
    <property type="entry name" value="SI:CH1073-67J19.1-RELATED"/>
    <property type="match status" value="1"/>
</dbReference>
<accession>A0A381UP96</accession>
<gene>
    <name evidence="2" type="ORF">METZ01_LOCUS82302</name>
</gene>
<dbReference type="Pfam" id="PF03070">
    <property type="entry name" value="TENA_THI-4"/>
    <property type="match status" value="1"/>
</dbReference>